<dbReference type="InterPro" id="IPR036396">
    <property type="entry name" value="Cyt_P450_sf"/>
</dbReference>
<feature type="binding site" description="axial binding residue" evidence="14">
    <location>
        <position position="448"/>
    </location>
    <ligand>
        <name>heme</name>
        <dbReference type="ChEBI" id="CHEBI:30413"/>
    </ligand>
    <ligandPart>
        <name>Fe</name>
        <dbReference type="ChEBI" id="CHEBI:18248"/>
    </ligandPart>
</feature>
<evidence type="ECO:0000256" key="8">
    <source>
        <dbReference type="ARBA" id="ARBA00022824"/>
    </source>
</evidence>
<name>A0A9C6U7A8_FRAOC</name>
<evidence type="ECO:0000256" key="3">
    <source>
        <dbReference type="ARBA" id="ARBA00004174"/>
    </source>
</evidence>
<keyword evidence="10 15" id="KW-0560">Oxidoreductase</keyword>
<keyword evidence="13 16" id="KW-0472">Membrane</keyword>
<comment type="cofactor">
    <cofactor evidence="1 14">
        <name>heme</name>
        <dbReference type="ChEBI" id="CHEBI:30413"/>
    </cofactor>
</comment>
<evidence type="ECO:0000256" key="10">
    <source>
        <dbReference type="ARBA" id="ARBA00023002"/>
    </source>
</evidence>
<comment type="function">
    <text evidence="2">May be involved in the metabolism of insect hormones and in the breakdown of synthetic insecticides.</text>
</comment>
<dbReference type="PROSITE" id="PS00086">
    <property type="entry name" value="CYTOCHROME_P450"/>
    <property type="match status" value="1"/>
</dbReference>
<dbReference type="GO" id="GO:0005506">
    <property type="term" value="F:iron ion binding"/>
    <property type="evidence" value="ECO:0007669"/>
    <property type="project" value="InterPro"/>
</dbReference>
<dbReference type="GeneID" id="113208742"/>
<dbReference type="RefSeq" id="XP_052124927.1">
    <property type="nucleotide sequence ID" value="XM_052268967.1"/>
</dbReference>
<dbReference type="PANTHER" id="PTHR24292">
    <property type="entry name" value="CYTOCHROME P450"/>
    <property type="match status" value="1"/>
</dbReference>
<dbReference type="FunFam" id="1.10.630.10:FF:000042">
    <property type="entry name" value="Cytochrome P450"/>
    <property type="match status" value="1"/>
</dbReference>
<dbReference type="CDD" id="cd11056">
    <property type="entry name" value="CYP6-like"/>
    <property type="match status" value="1"/>
</dbReference>
<keyword evidence="7 14" id="KW-0479">Metal-binding</keyword>
<dbReference type="PRINTS" id="PR00385">
    <property type="entry name" value="P450"/>
</dbReference>
<dbReference type="PANTHER" id="PTHR24292:SF54">
    <property type="entry name" value="CYP9F3-RELATED"/>
    <property type="match status" value="1"/>
</dbReference>
<reference evidence="18" key="2">
    <citation type="submission" date="2025-08" db="UniProtKB">
        <authorList>
            <consortium name="RefSeq"/>
        </authorList>
    </citation>
    <scope>IDENTIFICATION</scope>
    <source>
        <tissue evidence="18">Whole organism</tissue>
    </source>
</reference>
<feature type="transmembrane region" description="Helical" evidence="16">
    <location>
        <begin position="6"/>
        <end position="23"/>
    </location>
</feature>
<evidence type="ECO:0000256" key="9">
    <source>
        <dbReference type="ARBA" id="ARBA00022848"/>
    </source>
</evidence>
<dbReference type="InterPro" id="IPR002403">
    <property type="entry name" value="Cyt_P450_E_grp-IV"/>
</dbReference>
<keyword evidence="9" id="KW-0492">Microsome</keyword>
<comment type="subcellular location">
    <subcellularLocation>
        <location evidence="4">Endoplasmic reticulum membrane</location>
        <topology evidence="4">Peripheral membrane protein</topology>
    </subcellularLocation>
    <subcellularLocation>
        <location evidence="3">Microsome membrane</location>
        <topology evidence="3">Peripheral membrane protein</topology>
    </subcellularLocation>
</comment>
<proteinExistence type="inferred from homology"/>
<evidence type="ECO:0000256" key="16">
    <source>
        <dbReference type="SAM" id="Phobius"/>
    </source>
</evidence>
<gene>
    <name evidence="18" type="primary">LOC113208742</name>
</gene>
<keyword evidence="12 15" id="KW-0503">Monooxygenase</keyword>
<dbReference type="OrthoDB" id="2789670at2759"/>
<organism evidence="17 18">
    <name type="scientific">Frankliniella occidentalis</name>
    <name type="common">Western flower thrips</name>
    <name type="synonym">Euthrips occidentalis</name>
    <dbReference type="NCBI Taxonomy" id="133901"/>
    <lineage>
        <taxon>Eukaryota</taxon>
        <taxon>Metazoa</taxon>
        <taxon>Ecdysozoa</taxon>
        <taxon>Arthropoda</taxon>
        <taxon>Hexapoda</taxon>
        <taxon>Insecta</taxon>
        <taxon>Pterygota</taxon>
        <taxon>Neoptera</taxon>
        <taxon>Paraneoptera</taxon>
        <taxon>Thysanoptera</taxon>
        <taxon>Terebrantia</taxon>
        <taxon>Thripoidea</taxon>
        <taxon>Thripidae</taxon>
        <taxon>Frankliniella</taxon>
    </lineage>
</organism>
<evidence type="ECO:0000256" key="13">
    <source>
        <dbReference type="ARBA" id="ARBA00023136"/>
    </source>
</evidence>
<accession>A0A9C6U7A8</accession>
<dbReference type="GO" id="GO:0016705">
    <property type="term" value="F:oxidoreductase activity, acting on paired donors, with incorporation or reduction of molecular oxygen"/>
    <property type="evidence" value="ECO:0007669"/>
    <property type="project" value="InterPro"/>
</dbReference>
<dbReference type="InterPro" id="IPR001128">
    <property type="entry name" value="Cyt_P450"/>
</dbReference>
<evidence type="ECO:0000256" key="4">
    <source>
        <dbReference type="ARBA" id="ARBA00004406"/>
    </source>
</evidence>
<keyword evidence="17" id="KW-1185">Reference proteome</keyword>
<dbReference type="Gene3D" id="1.10.630.10">
    <property type="entry name" value="Cytochrome P450"/>
    <property type="match status" value="1"/>
</dbReference>
<evidence type="ECO:0000256" key="7">
    <source>
        <dbReference type="ARBA" id="ARBA00022723"/>
    </source>
</evidence>
<dbReference type="PRINTS" id="PR00465">
    <property type="entry name" value="EP450IV"/>
</dbReference>
<dbReference type="Proteomes" id="UP000504606">
    <property type="component" value="Unplaced"/>
</dbReference>
<dbReference type="SUPFAM" id="SSF48264">
    <property type="entry name" value="Cytochrome P450"/>
    <property type="match status" value="1"/>
</dbReference>
<evidence type="ECO:0000256" key="14">
    <source>
        <dbReference type="PIRSR" id="PIRSR602403-1"/>
    </source>
</evidence>
<reference evidence="18" key="1">
    <citation type="journal article" date="2018" name="Proc. Natl. Acad. Sci. U.S.A.">
        <title>Phylogenomics and the evolution of hemipteroid insects.</title>
        <authorList>
            <person name="Johnson K.P."/>
            <person name="Dietrich C.H."/>
            <person name="Friedrich F."/>
            <person name="Beutel R.G."/>
            <person name="Wipfler B."/>
            <person name="Peters R.S."/>
            <person name="Allen J.M."/>
            <person name="Petersen M."/>
            <person name="Donath A."/>
            <person name="Walden K.K."/>
            <person name="Kozlov A.M."/>
            <person name="Podsiadlowski L."/>
            <person name="Mayer C."/>
            <person name="Meusemann K."/>
            <person name="Vasilikopoulos A."/>
            <person name="Waterhouse R.M."/>
            <person name="Cameron S.L."/>
            <person name="Weirauch C."/>
            <person name="Swanson D.R."/>
            <person name="Percy D.M."/>
            <person name="Hardy N.B."/>
            <person name="Terry I."/>
            <person name="Liu S."/>
            <person name="Zhou X."/>
            <person name="Misof B."/>
            <person name="Robertson H.M."/>
            <person name="Yoshizawa K."/>
        </authorList>
    </citation>
    <scope>NUCLEOTIDE SEQUENCE</scope>
    <source>
        <tissue evidence="18">Whole organism</tissue>
    </source>
</reference>
<dbReference type="GO" id="GO:0004497">
    <property type="term" value="F:monooxygenase activity"/>
    <property type="evidence" value="ECO:0007669"/>
    <property type="project" value="UniProtKB-KW"/>
</dbReference>
<dbReference type="Pfam" id="PF00067">
    <property type="entry name" value="p450"/>
    <property type="match status" value="1"/>
</dbReference>
<keyword evidence="16" id="KW-0812">Transmembrane</keyword>
<dbReference type="GO" id="GO:0005789">
    <property type="term" value="C:endoplasmic reticulum membrane"/>
    <property type="evidence" value="ECO:0007669"/>
    <property type="project" value="UniProtKB-SubCell"/>
</dbReference>
<keyword evidence="11 14" id="KW-0408">Iron</keyword>
<dbReference type="AlphaFoldDB" id="A0A9C6U7A8"/>
<evidence type="ECO:0000313" key="18">
    <source>
        <dbReference type="RefSeq" id="XP_052124927.1"/>
    </source>
</evidence>
<evidence type="ECO:0000256" key="12">
    <source>
        <dbReference type="ARBA" id="ARBA00023033"/>
    </source>
</evidence>
<evidence type="ECO:0000313" key="17">
    <source>
        <dbReference type="Proteomes" id="UP000504606"/>
    </source>
</evidence>
<dbReference type="InterPro" id="IPR017972">
    <property type="entry name" value="Cyt_P450_CS"/>
</dbReference>
<evidence type="ECO:0000256" key="11">
    <source>
        <dbReference type="ARBA" id="ARBA00023004"/>
    </source>
</evidence>
<dbReference type="GO" id="GO:0020037">
    <property type="term" value="F:heme binding"/>
    <property type="evidence" value="ECO:0007669"/>
    <property type="project" value="InterPro"/>
</dbReference>
<protein>
    <submittedName>
        <fullName evidence="18">Cytochrome P450 9e2</fullName>
    </submittedName>
</protein>
<keyword evidence="16" id="KW-1133">Transmembrane helix</keyword>
<keyword evidence="6 14" id="KW-0349">Heme</keyword>
<evidence type="ECO:0000256" key="6">
    <source>
        <dbReference type="ARBA" id="ARBA00022617"/>
    </source>
</evidence>
<dbReference type="KEGG" id="foc:113208742"/>
<evidence type="ECO:0000256" key="5">
    <source>
        <dbReference type="ARBA" id="ARBA00010617"/>
    </source>
</evidence>
<dbReference type="InterPro" id="IPR050476">
    <property type="entry name" value="Insect_CytP450_Detox"/>
</dbReference>
<keyword evidence="8" id="KW-0256">Endoplasmic reticulum</keyword>
<sequence>MIYFLLQWYIIVPALLALFYWHGTRNFSHWRKLGVKHISPEFFFGNIRKRVLFRQSFHELQKELYFSFPGERVAGIYEGRRPTLMVRDPDLIKLIMVRDFDHFVDRPVLRFRQRPSVNNMLITLQGAQWKAVRAILTPTFTSGKIKSMSLLVMDVGKQMVSFLENVIDKPEGSELEMKDFFGRFTLDVIASCAFGVQCDSLQTPDAEFAAYAGKFNDIPLHERIMIFTLLLFCPQLARFFPLSFMNKGVLSFLESVVRNTKEQRVREGIRRNDFLQLMMDALESEKGQDKTVLNEDIVIAQSILFLLAGFETSSTVLSFTAYELALNPEIQSKLREEILRVLQKYDGKCTYDAVHEMEYLDMVIHESMRKHPPVARMDRKCTKEYLIPETNITLKPEASVSIPVMGLHYDSQYYPDPERFDPTRFSAEEKAKRSPYVYLPFGSGPRNCIGARFALTSTKMALVYFLQGFGVEPCLKTEIPYAYSKFSMLLKAEKGIWLNIKRLTHFSDHSSHN</sequence>
<evidence type="ECO:0000256" key="1">
    <source>
        <dbReference type="ARBA" id="ARBA00001971"/>
    </source>
</evidence>
<evidence type="ECO:0000256" key="2">
    <source>
        <dbReference type="ARBA" id="ARBA00003690"/>
    </source>
</evidence>
<comment type="similarity">
    <text evidence="5 15">Belongs to the cytochrome P450 family.</text>
</comment>
<evidence type="ECO:0000256" key="15">
    <source>
        <dbReference type="RuleBase" id="RU000461"/>
    </source>
</evidence>